<dbReference type="AlphaFoldDB" id="A0A6J7I421"/>
<dbReference type="EMBL" id="CAFBMR010000093">
    <property type="protein sequence ID" value="CAB4925419.1"/>
    <property type="molecule type" value="Genomic_DNA"/>
</dbReference>
<gene>
    <name evidence="2" type="ORF">UFOPK3610_01649</name>
</gene>
<reference evidence="2" key="1">
    <citation type="submission" date="2020-05" db="EMBL/GenBank/DDBJ databases">
        <authorList>
            <person name="Chiriac C."/>
            <person name="Salcher M."/>
            <person name="Ghai R."/>
            <person name="Kavagutti S V."/>
        </authorList>
    </citation>
    <scope>NUCLEOTIDE SEQUENCE</scope>
</reference>
<keyword evidence="1" id="KW-1133">Transmembrane helix</keyword>
<evidence type="ECO:0000313" key="2">
    <source>
        <dbReference type="EMBL" id="CAB4925419.1"/>
    </source>
</evidence>
<feature type="transmembrane region" description="Helical" evidence="1">
    <location>
        <begin position="22"/>
        <end position="41"/>
    </location>
</feature>
<name>A0A6J7I421_9ZZZZ</name>
<keyword evidence="1" id="KW-0472">Membrane</keyword>
<sequence>MLVCGHERLAEVNGGFMRFSRVWAVLAGPIATFAALAVGVTGSPQNASAALAGSAVADTSSSRGEFSAGMQGVHGGP</sequence>
<accession>A0A6J7I421</accession>
<proteinExistence type="predicted"/>
<protein>
    <submittedName>
        <fullName evidence="2">Unannotated protein</fullName>
    </submittedName>
</protein>
<organism evidence="2">
    <name type="scientific">freshwater metagenome</name>
    <dbReference type="NCBI Taxonomy" id="449393"/>
    <lineage>
        <taxon>unclassified sequences</taxon>
        <taxon>metagenomes</taxon>
        <taxon>ecological metagenomes</taxon>
    </lineage>
</organism>
<keyword evidence="1" id="KW-0812">Transmembrane</keyword>
<evidence type="ECO:0000256" key="1">
    <source>
        <dbReference type="SAM" id="Phobius"/>
    </source>
</evidence>